<reference evidence="2 3" key="1">
    <citation type="submission" date="2020-03" db="EMBL/GenBank/DDBJ databases">
        <title>Whole genome shotgun sequence of Phytohabitans flavus NBRC 107702.</title>
        <authorList>
            <person name="Komaki H."/>
            <person name="Tamura T."/>
        </authorList>
    </citation>
    <scope>NUCLEOTIDE SEQUENCE [LARGE SCALE GENOMIC DNA]</scope>
    <source>
        <strain evidence="2 3">NBRC 107702</strain>
    </source>
</reference>
<dbReference type="KEGG" id="pfla:Pflav_009690"/>
<proteinExistence type="predicted"/>
<dbReference type="SUPFAM" id="SSF55729">
    <property type="entry name" value="Acyl-CoA N-acyltransferases (Nat)"/>
    <property type="match status" value="1"/>
</dbReference>
<keyword evidence="3" id="KW-1185">Reference proteome</keyword>
<protein>
    <recommendedName>
        <fullName evidence="4">N-acetyltransferase domain-containing protein</fullName>
    </recommendedName>
</protein>
<evidence type="ECO:0000256" key="1">
    <source>
        <dbReference type="SAM" id="MobiDB-lite"/>
    </source>
</evidence>
<sequence length="259" mass="27795">MTTRSAATAANSAVVQVRPANAGEVDRIARVVLNASVDTVDSAWLVDDRPDRLAMFAIVWPAVVDYALAHGRVDVAIDAPGVVVGAAIWLPSAVRDLDAERQLLARAGRYADRFRRYQDLLIAQQQTVPTGWQLITVAVQHGRRSQGVGSALLRYRHVVLDRYGLPAYVAAAAASLRNLARRHGYQPASDAVLLPDGGPALWPMARQPAPPGTEPGTDAGPHPLPDDRTDAPHPGHEPTPGSRQRAWLAAPRPSRGGRL</sequence>
<dbReference type="EMBL" id="AP022870">
    <property type="protein sequence ID" value="BCB74559.1"/>
    <property type="molecule type" value="Genomic_DNA"/>
</dbReference>
<dbReference type="InterPro" id="IPR016181">
    <property type="entry name" value="Acyl_CoA_acyltransferase"/>
</dbReference>
<evidence type="ECO:0000313" key="2">
    <source>
        <dbReference type="EMBL" id="BCB74559.1"/>
    </source>
</evidence>
<feature type="compositionally biased region" description="Basic and acidic residues" evidence="1">
    <location>
        <begin position="224"/>
        <end position="236"/>
    </location>
</feature>
<dbReference type="Proteomes" id="UP000502508">
    <property type="component" value="Chromosome"/>
</dbReference>
<dbReference type="Gene3D" id="3.40.630.30">
    <property type="match status" value="1"/>
</dbReference>
<organism evidence="2 3">
    <name type="scientific">Phytohabitans flavus</name>
    <dbReference type="NCBI Taxonomy" id="1076124"/>
    <lineage>
        <taxon>Bacteria</taxon>
        <taxon>Bacillati</taxon>
        <taxon>Actinomycetota</taxon>
        <taxon>Actinomycetes</taxon>
        <taxon>Micromonosporales</taxon>
        <taxon>Micromonosporaceae</taxon>
    </lineage>
</organism>
<reference evidence="2 3" key="2">
    <citation type="submission" date="2020-03" db="EMBL/GenBank/DDBJ databases">
        <authorList>
            <person name="Ichikawa N."/>
            <person name="Kimura A."/>
            <person name="Kitahashi Y."/>
            <person name="Uohara A."/>
        </authorList>
    </citation>
    <scope>NUCLEOTIDE SEQUENCE [LARGE SCALE GENOMIC DNA]</scope>
    <source>
        <strain evidence="2 3">NBRC 107702</strain>
    </source>
</reference>
<gene>
    <name evidence="2" type="ORF">Pflav_009690</name>
</gene>
<evidence type="ECO:0008006" key="4">
    <source>
        <dbReference type="Google" id="ProtNLM"/>
    </source>
</evidence>
<dbReference type="AlphaFoldDB" id="A0A6F8XL96"/>
<accession>A0A6F8XL96</accession>
<dbReference type="RefSeq" id="WP_173033987.1">
    <property type="nucleotide sequence ID" value="NZ_AP022870.1"/>
</dbReference>
<feature type="region of interest" description="Disordered" evidence="1">
    <location>
        <begin position="199"/>
        <end position="259"/>
    </location>
</feature>
<name>A0A6F8XL96_9ACTN</name>
<evidence type="ECO:0000313" key="3">
    <source>
        <dbReference type="Proteomes" id="UP000502508"/>
    </source>
</evidence>